<evidence type="ECO:0000256" key="3">
    <source>
        <dbReference type="ARBA" id="ARBA00022605"/>
    </source>
</evidence>
<dbReference type="GeneID" id="94434833"/>
<comment type="cofactor">
    <cofactor evidence="1">
        <name>pyridoxal 5'-phosphate</name>
        <dbReference type="ChEBI" id="CHEBI:597326"/>
    </cofactor>
</comment>
<feature type="non-terminal residue" evidence="7">
    <location>
        <position position="1"/>
    </location>
</feature>
<dbReference type="GO" id="GO:0006564">
    <property type="term" value="P:L-serine biosynthetic process"/>
    <property type="evidence" value="ECO:0007669"/>
    <property type="project" value="InterPro"/>
</dbReference>
<dbReference type="InterPro" id="IPR015422">
    <property type="entry name" value="PyrdxlP-dep_Trfase_small"/>
</dbReference>
<evidence type="ECO:0000256" key="4">
    <source>
        <dbReference type="ARBA" id="ARBA00022679"/>
    </source>
</evidence>
<dbReference type="VEuPathDB" id="ToxoDB:CSUI_011524"/>
<keyword evidence="4 7" id="KW-0808">Transferase</keyword>
<reference evidence="7 8" key="1">
    <citation type="journal article" date="2017" name="Int. J. Parasitol.">
        <title>The genome of the protozoan parasite Cystoisospora suis and a reverse vaccinology approach to identify vaccine candidates.</title>
        <authorList>
            <person name="Palmieri N."/>
            <person name="Shrestha A."/>
            <person name="Ruttkowski B."/>
            <person name="Beck T."/>
            <person name="Vogl C."/>
            <person name="Tomley F."/>
            <person name="Blake D.P."/>
            <person name="Joachim A."/>
        </authorList>
    </citation>
    <scope>NUCLEOTIDE SEQUENCE [LARGE SCALE GENOMIC DNA]</scope>
    <source>
        <strain evidence="7 8">Wien I</strain>
    </source>
</reference>
<keyword evidence="3" id="KW-0028">Amino-acid biosynthesis</keyword>
<feature type="non-terminal residue" evidence="7">
    <location>
        <position position="65"/>
    </location>
</feature>
<dbReference type="GO" id="GO:0004648">
    <property type="term" value="F:O-phospho-L-serine:2-oxoglutarate aminotransferase activity"/>
    <property type="evidence" value="ECO:0007669"/>
    <property type="project" value="InterPro"/>
</dbReference>
<comment type="pathway">
    <text evidence="6">Amino-acid biosynthesis.</text>
</comment>
<dbReference type="InterPro" id="IPR022278">
    <property type="entry name" value="Pser_aminoTfrase"/>
</dbReference>
<organism evidence="7 8">
    <name type="scientific">Cystoisospora suis</name>
    <dbReference type="NCBI Taxonomy" id="483139"/>
    <lineage>
        <taxon>Eukaryota</taxon>
        <taxon>Sar</taxon>
        <taxon>Alveolata</taxon>
        <taxon>Apicomplexa</taxon>
        <taxon>Conoidasida</taxon>
        <taxon>Coccidia</taxon>
        <taxon>Eucoccidiorida</taxon>
        <taxon>Eimeriorina</taxon>
        <taxon>Sarcocystidae</taxon>
        <taxon>Cystoisospora</taxon>
    </lineage>
</organism>
<evidence type="ECO:0000256" key="1">
    <source>
        <dbReference type="ARBA" id="ARBA00001933"/>
    </source>
</evidence>
<keyword evidence="8" id="KW-1185">Reference proteome</keyword>
<evidence type="ECO:0000256" key="2">
    <source>
        <dbReference type="ARBA" id="ARBA00022576"/>
    </source>
</evidence>
<name>A0A2C6KEA4_9APIC</name>
<sequence>KSSCPSSSKGEIKENEDLKKKFLKEAEARGLFHLEGHRSLGGCRASIYTGMSMKGIETLVDFMKV</sequence>
<dbReference type="InterPro" id="IPR015424">
    <property type="entry name" value="PyrdxlP-dep_Trfase"/>
</dbReference>
<dbReference type="PANTHER" id="PTHR43247">
    <property type="entry name" value="PHOSPHOSERINE AMINOTRANSFERASE"/>
    <property type="match status" value="1"/>
</dbReference>
<dbReference type="EMBL" id="MIGC01012905">
    <property type="protein sequence ID" value="PHJ14666.1"/>
    <property type="molecule type" value="Genomic_DNA"/>
</dbReference>
<dbReference type="AlphaFoldDB" id="A0A2C6KEA4"/>
<dbReference type="Proteomes" id="UP000221165">
    <property type="component" value="Unassembled WGS sequence"/>
</dbReference>
<dbReference type="PANTHER" id="PTHR43247:SF1">
    <property type="entry name" value="PHOSPHOSERINE AMINOTRANSFERASE"/>
    <property type="match status" value="1"/>
</dbReference>
<dbReference type="RefSeq" id="XP_067916402.1">
    <property type="nucleotide sequence ID" value="XM_068071622.1"/>
</dbReference>
<evidence type="ECO:0000313" key="8">
    <source>
        <dbReference type="Proteomes" id="UP000221165"/>
    </source>
</evidence>
<accession>A0A2C6KEA4</accession>
<proteinExistence type="predicted"/>
<keyword evidence="5" id="KW-0663">Pyridoxal phosphate</keyword>
<dbReference type="SUPFAM" id="SSF53383">
    <property type="entry name" value="PLP-dependent transferases"/>
    <property type="match status" value="1"/>
</dbReference>
<dbReference type="Gene3D" id="3.90.1150.10">
    <property type="entry name" value="Aspartate Aminotransferase, domain 1"/>
    <property type="match status" value="1"/>
</dbReference>
<evidence type="ECO:0000256" key="5">
    <source>
        <dbReference type="ARBA" id="ARBA00022898"/>
    </source>
</evidence>
<comment type="caution">
    <text evidence="7">The sequence shown here is derived from an EMBL/GenBank/DDBJ whole genome shotgun (WGS) entry which is preliminary data.</text>
</comment>
<dbReference type="GO" id="GO:0005737">
    <property type="term" value="C:cytoplasm"/>
    <property type="evidence" value="ECO:0007669"/>
    <property type="project" value="TreeGrafter"/>
</dbReference>
<keyword evidence="2 7" id="KW-0032">Aminotransferase</keyword>
<evidence type="ECO:0000256" key="6">
    <source>
        <dbReference type="ARBA" id="ARBA00029440"/>
    </source>
</evidence>
<protein>
    <submittedName>
        <fullName evidence="7">Phosphoserine aminotransferase</fullName>
    </submittedName>
</protein>
<dbReference type="OrthoDB" id="1703350at2759"/>
<gene>
    <name evidence="7" type="ORF">CSUI_011524</name>
</gene>
<dbReference type="GO" id="GO:0030170">
    <property type="term" value="F:pyridoxal phosphate binding"/>
    <property type="evidence" value="ECO:0007669"/>
    <property type="project" value="TreeGrafter"/>
</dbReference>
<evidence type="ECO:0000313" key="7">
    <source>
        <dbReference type="EMBL" id="PHJ14666.1"/>
    </source>
</evidence>